<dbReference type="Pfam" id="PF00156">
    <property type="entry name" value="Pribosyltran"/>
    <property type="match status" value="1"/>
</dbReference>
<dbReference type="GO" id="GO:0006168">
    <property type="term" value="P:adenine salvage"/>
    <property type="evidence" value="ECO:0007669"/>
    <property type="project" value="InterPro"/>
</dbReference>
<evidence type="ECO:0000259" key="12">
    <source>
        <dbReference type="Pfam" id="PF00156"/>
    </source>
</evidence>
<evidence type="ECO:0000256" key="8">
    <source>
        <dbReference type="ARBA" id="ARBA00022676"/>
    </source>
</evidence>
<reference evidence="13 14" key="2">
    <citation type="submission" date="2018-12" db="EMBL/GenBank/DDBJ databases">
        <title>Nakamurella antarcticus sp. nov., isolated from Antarctica South Shetland Islands soil.</title>
        <authorList>
            <person name="Peng F."/>
        </authorList>
    </citation>
    <scope>NUCLEOTIDE SEQUENCE [LARGE SCALE GENOMIC DNA]</scope>
    <source>
        <strain evidence="13 14">S14-144</strain>
    </source>
</reference>
<reference evidence="13 14" key="1">
    <citation type="submission" date="2018-11" db="EMBL/GenBank/DDBJ databases">
        <authorList>
            <person name="Da X."/>
        </authorList>
    </citation>
    <scope>NUCLEOTIDE SEQUENCE [LARGE SCALE GENOMIC DNA]</scope>
    <source>
        <strain evidence="13 14">S14-144</strain>
    </source>
</reference>
<dbReference type="GO" id="GO:0006166">
    <property type="term" value="P:purine ribonucleoside salvage"/>
    <property type="evidence" value="ECO:0007669"/>
    <property type="project" value="UniProtKB-KW"/>
</dbReference>
<comment type="subcellular location">
    <subcellularLocation>
        <location evidence="3 11">Cytoplasm</location>
    </subcellularLocation>
</comment>
<dbReference type="PANTHER" id="PTHR32315">
    <property type="entry name" value="ADENINE PHOSPHORIBOSYLTRANSFERASE"/>
    <property type="match status" value="1"/>
</dbReference>
<dbReference type="UniPathway" id="UPA00588">
    <property type="reaction ID" value="UER00646"/>
</dbReference>
<dbReference type="FunFam" id="3.40.50.2020:FF:000021">
    <property type="entry name" value="Adenine phosphoribosyltransferase"/>
    <property type="match status" value="1"/>
</dbReference>
<accession>A0A3G8ZK81</accession>
<comment type="similarity">
    <text evidence="5 11">Belongs to the purine/pyrimidine phosphoribosyltransferase family.</text>
</comment>
<keyword evidence="14" id="KW-1185">Reference proteome</keyword>
<proteinExistence type="inferred from homology"/>
<dbReference type="CDD" id="cd06223">
    <property type="entry name" value="PRTases_typeI"/>
    <property type="match status" value="1"/>
</dbReference>
<evidence type="ECO:0000256" key="7">
    <source>
        <dbReference type="ARBA" id="ARBA00022490"/>
    </source>
</evidence>
<evidence type="ECO:0000256" key="3">
    <source>
        <dbReference type="ARBA" id="ARBA00004496"/>
    </source>
</evidence>
<name>A0A3G8ZK81_9ACTN</name>
<evidence type="ECO:0000256" key="9">
    <source>
        <dbReference type="ARBA" id="ARBA00022679"/>
    </source>
</evidence>
<dbReference type="KEGG" id="nak:EH165_05800"/>
<dbReference type="NCBIfam" id="NF002634">
    <property type="entry name" value="PRK02304.1-3"/>
    <property type="match status" value="1"/>
</dbReference>
<evidence type="ECO:0000256" key="2">
    <source>
        <dbReference type="ARBA" id="ARBA00003968"/>
    </source>
</evidence>
<dbReference type="InterPro" id="IPR005764">
    <property type="entry name" value="Ade_phspho_trans"/>
</dbReference>
<evidence type="ECO:0000256" key="11">
    <source>
        <dbReference type="HAMAP-Rule" id="MF_00004"/>
    </source>
</evidence>
<comment type="subunit">
    <text evidence="11">Homodimer.</text>
</comment>
<evidence type="ECO:0000313" key="13">
    <source>
        <dbReference type="EMBL" id="AZI57732.1"/>
    </source>
</evidence>
<dbReference type="EC" id="2.4.2.7" evidence="6 11"/>
<feature type="domain" description="Phosphoribosyltransferase" evidence="12">
    <location>
        <begin position="65"/>
        <end position="165"/>
    </location>
</feature>
<keyword evidence="8 11" id="KW-0328">Glycosyltransferase</keyword>
<dbReference type="GO" id="GO:0016208">
    <property type="term" value="F:AMP binding"/>
    <property type="evidence" value="ECO:0007669"/>
    <property type="project" value="TreeGrafter"/>
</dbReference>
<gene>
    <name evidence="11" type="primary">apt</name>
    <name evidence="13" type="ORF">EH165_05800</name>
</gene>
<dbReference type="RefSeq" id="WP_124798424.1">
    <property type="nucleotide sequence ID" value="NZ_CP034170.1"/>
</dbReference>
<dbReference type="GO" id="GO:0002055">
    <property type="term" value="F:adenine binding"/>
    <property type="evidence" value="ECO:0007669"/>
    <property type="project" value="TreeGrafter"/>
</dbReference>
<dbReference type="PANTHER" id="PTHR32315:SF3">
    <property type="entry name" value="ADENINE PHOSPHORIBOSYLTRANSFERASE"/>
    <property type="match status" value="1"/>
</dbReference>
<comment type="pathway">
    <text evidence="4 11">Purine metabolism; AMP biosynthesis via salvage pathway; AMP from adenine: step 1/1.</text>
</comment>
<organism evidence="13 14">
    <name type="scientific">Nakamurella antarctica</name>
    <dbReference type="NCBI Taxonomy" id="1902245"/>
    <lineage>
        <taxon>Bacteria</taxon>
        <taxon>Bacillati</taxon>
        <taxon>Actinomycetota</taxon>
        <taxon>Actinomycetes</taxon>
        <taxon>Nakamurellales</taxon>
        <taxon>Nakamurellaceae</taxon>
        <taxon>Nakamurella</taxon>
    </lineage>
</organism>
<comment type="catalytic activity">
    <reaction evidence="1 11">
        <text>AMP + diphosphate = 5-phospho-alpha-D-ribose 1-diphosphate + adenine</text>
        <dbReference type="Rhea" id="RHEA:16609"/>
        <dbReference type="ChEBI" id="CHEBI:16708"/>
        <dbReference type="ChEBI" id="CHEBI:33019"/>
        <dbReference type="ChEBI" id="CHEBI:58017"/>
        <dbReference type="ChEBI" id="CHEBI:456215"/>
        <dbReference type="EC" id="2.4.2.7"/>
    </reaction>
</comment>
<dbReference type="AlphaFoldDB" id="A0A3G8ZK81"/>
<dbReference type="InterPro" id="IPR050054">
    <property type="entry name" value="UPRTase/APRTase"/>
</dbReference>
<dbReference type="GO" id="GO:0044209">
    <property type="term" value="P:AMP salvage"/>
    <property type="evidence" value="ECO:0007669"/>
    <property type="project" value="UniProtKB-UniRule"/>
</dbReference>
<comment type="function">
    <text evidence="2 11">Catalyzes a salvage reaction resulting in the formation of AMP, that is energically less costly than de novo synthesis.</text>
</comment>
<dbReference type="InterPro" id="IPR029057">
    <property type="entry name" value="PRTase-like"/>
</dbReference>
<dbReference type="Gene3D" id="3.40.50.2020">
    <property type="match status" value="1"/>
</dbReference>
<evidence type="ECO:0000313" key="14">
    <source>
        <dbReference type="Proteomes" id="UP000268084"/>
    </source>
</evidence>
<protein>
    <recommendedName>
        <fullName evidence="6 11">Adenine phosphoribosyltransferase</fullName>
        <shortName evidence="11">APRT</shortName>
        <ecNumber evidence="6 11">2.4.2.7</ecNumber>
    </recommendedName>
</protein>
<evidence type="ECO:0000256" key="4">
    <source>
        <dbReference type="ARBA" id="ARBA00004659"/>
    </source>
</evidence>
<keyword evidence="7 11" id="KW-0963">Cytoplasm</keyword>
<evidence type="ECO:0000256" key="10">
    <source>
        <dbReference type="ARBA" id="ARBA00022726"/>
    </source>
</evidence>
<dbReference type="InterPro" id="IPR000836">
    <property type="entry name" value="PRTase_dom"/>
</dbReference>
<dbReference type="NCBIfam" id="NF002636">
    <property type="entry name" value="PRK02304.1-5"/>
    <property type="match status" value="1"/>
</dbReference>
<dbReference type="Proteomes" id="UP000268084">
    <property type="component" value="Chromosome"/>
</dbReference>
<keyword evidence="9 11" id="KW-0808">Transferase</keyword>
<evidence type="ECO:0000256" key="5">
    <source>
        <dbReference type="ARBA" id="ARBA00008391"/>
    </source>
</evidence>
<sequence>MTHSSPAPTRAELLGSAVTALEQLTRVVSDFPSAGVVFRDITPVLADPGGLMAVTQALSVAVTQPFDLVAGLDARGFLLGAAVAVHTGCGVLAIRKAGKLAGAVIGKDYSLEYGTGRLELHPDDVPAGARVLVVDDVLATGGTAAAACSLLIQAGARIAGVAVVMELVDLGGRARVEAATDAPVVAICAL</sequence>
<evidence type="ECO:0000256" key="6">
    <source>
        <dbReference type="ARBA" id="ARBA00011893"/>
    </source>
</evidence>
<dbReference type="SUPFAM" id="SSF53271">
    <property type="entry name" value="PRTase-like"/>
    <property type="match status" value="1"/>
</dbReference>
<dbReference type="EMBL" id="CP034170">
    <property type="protein sequence ID" value="AZI57732.1"/>
    <property type="molecule type" value="Genomic_DNA"/>
</dbReference>
<evidence type="ECO:0000256" key="1">
    <source>
        <dbReference type="ARBA" id="ARBA00000868"/>
    </source>
</evidence>
<dbReference type="GO" id="GO:0005737">
    <property type="term" value="C:cytoplasm"/>
    <property type="evidence" value="ECO:0007669"/>
    <property type="project" value="UniProtKB-SubCell"/>
</dbReference>
<dbReference type="HAMAP" id="MF_00004">
    <property type="entry name" value="Aden_phosphoribosyltr"/>
    <property type="match status" value="1"/>
</dbReference>
<keyword evidence="10 11" id="KW-0660">Purine salvage</keyword>
<dbReference type="OrthoDB" id="9803963at2"/>
<dbReference type="GO" id="GO:0003999">
    <property type="term" value="F:adenine phosphoribosyltransferase activity"/>
    <property type="evidence" value="ECO:0007669"/>
    <property type="project" value="UniProtKB-UniRule"/>
</dbReference>